<evidence type="ECO:0000313" key="6">
    <source>
        <dbReference type="EMBL" id="CAB4802512.1"/>
    </source>
</evidence>
<evidence type="ECO:0000313" key="3">
    <source>
        <dbReference type="EMBL" id="CAB4587944.1"/>
    </source>
</evidence>
<dbReference type="EMBL" id="CAEZVC010000023">
    <property type="protein sequence ID" value="CAB4618559.1"/>
    <property type="molecule type" value="Genomic_DNA"/>
</dbReference>
<evidence type="ECO:0000313" key="4">
    <source>
        <dbReference type="EMBL" id="CAB4618559.1"/>
    </source>
</evidence>
<protein>
    <submittedName>
        <fullName evidence="4">Unannotated protein</fullName>
    </submittedName>
</protein>
<dbReference type="EMBL" id="CAEUNJ010000076">
    <property type="protein sequence ID" value="CAB4372491.1"/>
    <property type="molecule type" value="Genomic_DNA"/>
</dbReference>
<evidence type="ECO:0000313" key="5">
    <source>
        <dbReference type="EMBL" id="CAB4715756.1"/>
    </source>
</evidence>
<evidence type="ECO:0000313" key="8">
    <source>
        <dbReference type="EMBL" id="CAB4987695.1"/>
    </source>
</evidence>
<accession>A0A6J6I3Y0</accession>
<dbReference type="EMBL" id="CAFAAD010000150">
    <property type="protein sequence ID" value="CAB4802512.1"/>
    <property type="molecule type" value="Genomic_DNA"/>
</dbReference>
<gene>
    <name evidence="3" type="ORF">UFOPK1762_01142</name>
    <name evidence="4" type="ORF">UFOPK1906_00568</name>
    <name evidence="5" type="ORF">UFOPK2624_01369</name>
    <name evidence="6" type="ORF">UFOPK2969_01550</name>
    <name evidence="1" type="ORF">UFOPK3331_00567</name>
    <name evidence="7" type="ORF">UFOPK3785_00784</name>
    <name evidence="8" type="ORF">UFOPK3927_01114</name>
    <name evidence="2" type="ORF">UFOPK4201_01535</name>
    <name evidence="9" type="ORF">UFOPK4371_01425</name>
</gene>
<organism evidence="4">
    <name type="scientific">freshwater metagenome</name>
    <dbReference type="NCBI Taxonomy" id="449393"/>
    <lineage>
        <taxon>unclassified sequences</taxon>
        <taxon>metagenomes</taxon>
        <taxon>ecological metagenomes</taxon>
    </lineage>
</organism>
<evidence type="ECO:0000313" key="9">
    <source>
        <dbReference type="EMBL" id="CAB5078245.1"/>
    </source>
</evidence>
<dbReference type="EMBL" id="CAFBNJ010000032">
    <property type="protein sequence ID" value="CAB4950237.1"/>
    <property type="molecule type" value="Genomic_DNA"/>
</dbReference>
<evidence type="ECO:0000313" key="7">
    <source>
        <dbReference type="EMBL" id="CAB4950237.1"/>
    </source>
</evidence>
<dbReference type="EMBL" id="CAEZXY010000072">
    <property type="protein sequence ID" value="CAB4715756.1"/>
    <property type="molecule type" value="Genomic_DNA"/>
</dbReference>
<sequence length="67" mass="7491">MTDASSSVRITPEPTIEEAAAIAAAIEITRPRIMVGQEVEPEARWRFSGRWWSRPVASRRARPAARS</sequence>
<dbReference type="EMBL" id="CAEZTY010000040">
    <property type="protein sequence ID" value="CAB4587944.1"/>
    <property type="molecule type" value="Genomic_DNA"/>
</dbReference>
<reference evidence="4" key="1">
    <citation type="submission" date="2020-05" db="EMBL/GenBank/DDBJ databases">
        <authorList>
            <person name="Chiriac C."/>
            <person name="Salcher M."/>
            <person name="Ghai R."/>
            <person name="Kavagutti S V."/>
        </authorList>
    </citation>
    <scope>NUCLEOTIDE SEQUENCE</scope>
</reference>
<dbReference type="EMBL" id="CAESAL010000013">
    <property type="protein sequence ID" value="CAB4335773.1"/>
    <property type="molecule type" value="Genomic_DNA"/>
</dbReference>
<dbReference type="AlphaFoldDB" id="A0A6J6I3Y0"/>
<evidence type="ECO:0000313" key="1">
    <source>
        <dbReference type="EMBL" id="CAB4335773.1"/>
    </source>
</evidence>
<dbReference type="EMBL" id="CAFBRD010000092">
    <property type="protein sequence ID" value="CAB5078245.1"/>
    <property type="molecule type" value="Genomic_DNA"/>
</dbReference>
<name>A0A6J6I3Y0_9ZZZZ</name>
<dbReference type="EMBL" id="CAFBOK010000123">
    <property type="protein sequence ID" value="CAB4987695.1"/>
    <property type="molecule type" value="Genomic_DNA"/>
</dbReference>
<evidence type="ECO:0000313" key="2">
    <source>
        <dbReference type="EMBL" id="CAB4372491.1"/>
    </source>
</evidence>
<proteinExistence type="predicted"/>